<organism evidence="13 14">
    <name type="scientific">Paenibacillus konkukensis</name>
    <dbReference type="NCBI Taxonomy" id="2020716"/>
    <lineage>
        <taxon>Bacteria</taxon>
        <taxon>Bacillati</taxon>
        <taxon>Bacillota</taxon>
        <taxon>Bacilli</taxon>
        <taxon>Bacillales</taxon>
        <taxon>Paenibacillaceae</taxon>
        <taxon>Paenibacillus</taxon>
    </lineage>
</organism>
<keyword evidence="8 12" id="KW-0808">Transferase</keyword>
<dbReference type="Gene3D" id="3.40.640.10">
    <property type="entry name" value="Type I PLP-dependent aspartate aminotransferase-like (Major domain)"/>
    <property type="match status" value="1"/>
</dbReference>
<sequence length="430" mass="46951">MKTLTLEKPSMHVFEEMESEVRSYCRSFTTVFDKAKNARLWDKNGNAYIDFFAGAGALNYGHNNERIRGKLLDYMLKDGVTHSLDMATGAKERFLTRFNDVILKPRGLSYKVMFPGPTGTNAVESALKIARKVTGRSTVICFTNAFHGMSLGSLAVTGNSFKRKGAGVELSHSVFMPYDGYFGPDVDTVKYMEKLLDDPGSGVDLPAAVILETVQGEGGLNAASPAWLKSMEALCRSKGILLIVDDVQMGCGRTGSFFSFDDTGLEPDIVCLSKSIGGYGLPMALTLLKPDIDQWSPGEHNGTFRGNNLAFVAAAEALQYWANDEFRKAIELKSRTVRAALERMAARHPELQGEIRGRGMIQGIAFAEDGLAERLCQAAFDKGLIMETSGPRSEVAKLMPPLTIEDGLLEQGLQIMAEAMKELAEQAQGQ</sequence>
<dbReference type="CDD" id="cd00610">
    <property type="entry name" value="OAT_like"/>
    <property type="match status" value="1"/>
</dbReference>
<evidence type="ECO:0000313" key="13">
    <source>
        <dbReference type="EMBL" id="UQZ83551.1"/>
    </source>
</evidence>
<dbReference type="GO" id="GO:0045303">
    <property type="term" value="F:diaminobutyrate-2-oxoglutarate transaminase activity"/>
    <property type="evidence" value="ECO:0007669"/>
    <property type="project" value="UniProtKB-EC"/>
</dbReference>
<gene>
    <name evidence="13" type="primary">ectB</name>
    <name evidence="13" type="ORF">SK3146_02738</name>
</gene>
<dbReference type="NCBIfam" id="TIGR02407">
    <property type="entry name" value="ectoine_ectB"/>
    <property type="match status" value="1"/>
</dbReference>
<evidence type="ECO:0000256" key="10">
    <source>
        <dbReference type="ARBA" id="ARBA00049111"/>
    </source>
</evidence>
<dbReference type="EC" id="2.6.1.76" evidence="5 12"/>
<dbReference type="SUPFAM" id="SSF53383">
    <property type="entry name" value="PLP-dependent transferases"/>
    <property type="match status" value="1"/>
</dbReference>
<evidence type="ECO:0000256" key="2">
    <source>
        <dbReference type="ARBA" id="ARBA00002189"/>
    </source>
</evidence>
<protein>
    <recommendedName>
        <fullName evidence="6 12">Diaminobutyrate--2-oxoglutarate transaminase</fullName>
        <ecNumber evidence="5 12">2.6.1.76</ecNumber>
    </recommendedName>
    <alternativeName>
        <fullName evidence="12">DABA aminotransferase</fullName>
    </alternativeName>
</protein>
<evidence type="ECO:0000256" key="1">
    <source>
        <dbReference type="ARBA" id="ARBA00001933"/>
    </source>
</evidence>
<comment type="pathway">
    <text evidence="3 12">Amine and polyamine biosynthesis; ectoine biosynthesis; L-ectoine from L-aspartate 4-semialdehyde: step 1/3.</text>
</comment>
<dbReference type="InterPro" id="IPR049704">
    <property type="entry name" value="Aminotrans_3_PPA_site"/>
</dbReference>
<reference evidence="13" key="2">
    <citation type="journal article" date="2021" name="J Anim Sci Technol">
        <title>Complete genome sequence of Paenibacillus konkukensis sp. nov. SK3146 as a potential probiotic strain.</title>
        <authorList>
            <person name="Jung H.I."/>
            <person name="Park S."/>
            <person name="Niu K.M."/>
            <person name="Lee S.W."/>
            <person name="Kothari D."/>
            <person name="Yi K.J."/>
            <person name="Kim S.K."/>
        </authorList>
    </citation>
    <scope>NUCLEOTIDE SEQUENCE</scope>
    <source>
        <strain evidence="13">SK3146</strain>
    </source>
</reference>
<dbReference type="RefSeq" id="WP_249865557.1">
    <property type="nucleotide sequence ID" value="NZ_CP027059.1"/>
</dbReference>
<evidence type="ECO:0000256" key="9">
    <source>
        <dbReference type="ARBA" id="ARBA00022898"/>
    </source>
</evidence>
<keyword evidence="7 12" id="KW-0032">Aminotransferase</keyword>
<comment type="cofactor">
    <cofactor evidence="1 12">
        <name>pyridoxal 5'-phosphate</name>
        <dbReference type="ChEBI" id="CHEBI:597326"/>
    </cofactor>
</comment>
<dbReference type="PANTHER" id="PTHR43552">
    <property type="entry name" value="DIAMINOBUTYRATE--2-OXOGLUTARATE AMINOTRANSFERASE"/>
    <property type="match status" value="1"/>
</dbReference>
<evidence type="ECO:0000313" key="14">
    <source>
        <dbReference type="Proteomes" id="UP001057134"/>
    </source>
</evidence>
<evidence type="ECO:0000256" key="3">
    <source>
        <dbReference type="ARBA" id="ARBA00004946"/>
    </source>
</evidence>
<dbReference type="Proteomes" id="UP001057134">
    <property type="component" value="Chromosome"/>
</dbReference>
<dbReference type="InterPro" id="IPR015421">
    <property type="entry name" value="PyrdxlP-dep_Trfase_major"/>
</dbReference>
<dbReference type="PANTHER" id="PTHR43552:SF2">
    <property type="entry name" value="DIAMINOBUTYRATE--2-OXOGLUTARATE TRANSAMINASE"/>
    <property type="match status" value="1"/>
</dbReference>
<dbReference type="InterPro" id="IPR004637">
    <property type="entry name" value="Dat"/>
</dbReference>
<dbReference type="InterPro" id="IPR005814">
    <property type="entry name" value="Aminotrans_3"/>
</dbReference>
<dbReference type="Gene3D" id="3.90.1150.10">
    <property type="entry name" value="Aspartate Aminotransferase, domain 1"/>
    <property type="match status" value="1"/>
</dbReference>
<dbReference type="InterPro" id="IPR015424">
    <property type="entry name" value="PyrdxlP-dep_Trfase"/>
</dbReference>
<dbReference type="InterPro" id="IPR012773">
    <property type="entry name" value="Ectoine_EctB"/>
</dbReference>
<dbReference type="PROSITE" id="PS00600">
    <property type="entry name" value="AA_TRANSFER_CLASS_3"/>
    <property type="match status" value="1"/>
</dbReference>
<keyword evidence="9 11" id="KW-0663">Pyridoxal phosphate</keyword>
<evidence type="ECO:0000256" key="11">
    <source>
        <dbReference type="RuleBase" id="RU003560"/>
    </source>
</evidence>
<keyword evidence="14" id="KW-1185">Reference proteome</keyword>
<dbReference type="NCBIfam" id="NF006733">
    <property type="entry name" value="PRK09264.1"/>
    <property type="match status" value="1"/>
</dbReference>
<accession>A0ABY4RM66</accession>
<evidence type="ECO:0000256" key="4">
    <source>
        <dbReference type="ARBA" id="ARBA00008954"/>
    </source>
</evidence>
<evidence type="ECO:0000256" key="7">
    <source>
        <dbReference type="ARBA" id="ARBA00022576"/>
    </source>
</evidence>
<name>A0ABY4RM66_9BACL</name>
<dbReference type="PIRSF" id="PIRSF000521">
    <property type="entry name" value="Transaminase_4ab_Lys_Orn"/>
    <property type="match status" value="1"/>
</dbReference>
<proteinExistence type="inferred from homology"/>
<reference evidence="13" key="1">
    <citation type="submission" date="2018-02" db="EMBL/GenBank/DDBJ databases">
        <authorList>
            <person name="Kim S.-K."/>
            <person name="Jung H.-I."/>
            <person name="Lee S.-W."/>
        </authorList>
    </citation>
    <scope>NUCLEOTIDE SEQUENCE</scope>
    <source>
        <strain evidence="13">SK3146</strain>
    </source>
</reference>
<dbReference type="NCBIfam" id="TIGR00709">
    <property type="entry name" value="dat"/>
    <property type="match status" value="1"/>
</dbReference>
<dbReference type="EMBL" id="CP027059">
    <property type="protein sequence ID" value="UQZ83551.1"/>
    <property type="molecule type" value="Genomic_DNA"/>
</dbReference>
<evidence type="ECO:0000256" key="8">
    <source>
        <dbReference type="ARBA" id="ARBA00022679"/>
    </source>
</evidence>
<dbReference type="Pfam" id="PF00202">
    <property type="entry name" value="Aminotran_3"/>
    <property type="match status" value="1"/>
</dbReference>
<comment type="function">
    <text evidence="2 12">Catalyzes reversively the conversion of L-aspartate beta-semialdehyde (ASA) to L-2,4-diaminobutyrate (DABA) by transamination with L-glutamate.</text>
</comment>
<comment type="similarity">
    <text evidence="4 11">Belongs to the class-III pyridoxal-phosphate-dependent aminotransferase family.</text>
</comment>
<evidence type="ECO:0000256" key="5">
    <source>
        <dbReference type="ARBA" id="ARBA00013155"/>
    </source>
</evidence>
<comment type="catalytic activity">
    <reaction evidence="10 12">
        <text>L-2,4-diaminobutanoate + 2-oxoglutarate = L-aspartate 4-semialdehyde + L-glutamate</text>
        <dbReference type="Rhea" id="RHEA:11160"/>
        <dbReference type="ChEBI" id="CHEBI:16810"/>
        <dbReference type="ChEBI" id="CHEBI:29985"/>
        <dbReference type="ChEBI" id="CHEBI:58761"/>
        <dbReference type="ChEBI" id="CHEBI:537519"/>
        <dbReference type="EC" id="2.6.1.76"/>
    </reaction>
</comment>
<dbReference type="InterPro" id="IPR015422">
    <property type="entry name" value="PyrdxlP-dep_Trfase_small"/>
</dbReference>
<evidence type="ECO:0000256" key="12">
    <source>
        <dbReference type="RuleBase" id="RU365034"/>
    </source>
</evidence>
<evidence type="ECO:0000256" key="6">
    <source>
        <dbReference type="ARBA" id="ARBA00014798"/>
    </source>
</evidence>